<name>A0ABT9TSS3_PAENI</name>
<reference evidence="1 2" key="1">
    <citation type="submission" date="2023-07" db="EMBL/GenBank/DDBJ databases">
        <title>Sorghum-associated microbial communities from plants grown in Nebraska, USA.</title>
        <authorList>
            <person name="Schachtman D."/>
        </authorList>
    </citation>
    <scope>NUCLEOTIDE SEQUENCE [LARGE SCALE GENOMIC DNA]</scope>
    <source>
        <strain evidence="1 2">CC523</strain>
    </source>
</reference>
<accession>A0ABT9TSS3</accession>
<protein>
    <recommendedName>
        <fullName evidence="3">GNAT family N-acetyltransferase</fullName>
    </recommendedName>
</protein>
<evidence type="ECO:0000313" key="1">
    <source>
        <dbReference type="EMBL" id="MDQ0104731.1"/>
    </source>
</evidence>
<evidence type="ECO:0000313" key="2">
    <source>
        <dbReference type="Proteomes" id="UP001244563"/>
    </source>
</evidence>
<dbReference type="Proteomes" id="UP001244563">
    <property type="component" value="Unassembled WGS sequence"/>
</dbReference>
<proteinExistence type="predicted"/>
<evidence type="ECO:0008006" key="3">
    <source>
        <dbReference type="Google" id="ProtNLM"/>
    </source>
</evidence>
<dbReference type="EMBL" id="JAUSSW010000022">
    <property type="protein sequence ID" value="MDQ0104731.1"/>
    <property type="molecule type" value="Genomic_DNA"/>
</dbReference>
<gene>
    <name evidence="1" type="ORF">J2T10_004407</name>
</gene>
<organism evidence="1 2">
    <name type="scientific">Paenarthrobacter nicotinovorans</name>
    <name type="common">Arthrobacter nicotinovorans</name>
    <dbReference type="NCBI Taxonomy" id="29320"/>
    <lineage>
        <taxon>Bacteria</taxon>
        <taxon>Bacillati</taxon>
        <taxon>Actinomycetota</taxon>
        <taxon>Actinomycetes</taxon>
        <taxon>Micrococcales</taxon>
        <taxon>Micrococcaceae</taxon>
        <taxon>Paenarthrobacter</taxon>
    </lineage>
</organism>
<keyword evidence="2" id="KW-1185">Reference proteome</keyword>
<sequence>MMNDPRQSARNLLELDIVTIERLWIRYWAEGGSADLLELDAYVHEALRPPAFELTLLGWATERLQGG</sequence>
<comment type="caution">
    <text evidence="1">The sequence shown here is derived from an EMBL/GenBank/DDBJ whole genome shotgun (WGS) entry which is preliminary data.</text>
</comment>